<protein>
    <recommendedName>
        <fullName evidence="3">bis(5'-nucleosyl)-tetraphosphatase (symmetrical)</fullName>
        <ecNumber evidence="3">3.6.1.41</ecNumber>
    </recommendedName>
    <alternativeName>
        <fullName evidence="6">Ap4A hydrolase</fullName>
    </alternativeName>
    <alternativeName>
        <fullName evidence="5">Diadenosine 5',5'''-P1,P4-tetraphosphate pyrophosphohydrolase</fullName>
    </alternativeName>
    <alternativeName>
        <fullName evidence="7">Diadenosine tetraphosphatase</fullName>
    </alternativeName>
</protein>
<dbReference type="EC" id="3.6.1.41" evidence="3"/>
<evidence type="ECO:0000313" key="11">
    <source>
        <dbReference type="Proteomes" id="UP000288405"/>
    </source>
</evidence>
<reference evidence="10 11" key="1">
    <citation type="journal article" date="2011" name="Front. Microbiol.">
        <title>Genomic signatures of strain selection and enhancement in Bacillus atrophaeus var. globigii, a historical biowarfare simulant.</title>
        <authorList>
            <person name="Gibbons H.S."/>
            <person name="Broomall S.M."/>
            <person name="McNew L.A."/>
            <person name="Daligault H."/>
            <person name="Chapman C."/>
            <person name="Bruce D."/>
            <person name="Karavis M."/>
            <person name="Krepps M."/>
            <person name="McGregor P.A."/>
            <person name="Hong C."/>
            <person name="Park K.H."/>
            <person name="Akmal A."/>
            <person name="Feldman A."/>
            <person name="Lin J.S."/>
            <person name="Chang W.E."/>
            <person name="Higgs B.W."/>
            <person name="Demirev P."/>
            <person name="Lindquist J."/>
            <person name="Liem A."/>
            <person name="Fochler E."/>
            <person name="Read T.D."/>
            <person name="Tapia R."/>
            <person name="Johnson S."/>
            <person name="Bishop-Lilly K.A."/>
            <person name="Detter C."/>
            <person name="Han C."/>
            <person name="Sozhamannan S."/>
            <person name="Rosenzweig C.N."/>
            <person name="Skowronski E.W."/>
        </authorList>
    </citation>
    <scope>NUCLEOTIDE SEQUENCE [LARGE SCALE GENOMIC DNA]</scope>
    <source>
        <strain evidence="10 11">GYP-17</strain>
    </source>
</reference>
<dbReference type="Proteomes" id="UP000288405">
    <property type="component" value="Unassembled WGS sequence"/>
</dbReference>
<organism evidence="10 11">
    <name type="scientific">Aliidiomarina sanyensis</name>
    <dbReference type="NCBI Taxonomy" id="1249555"/>
    <lineage>
        <taxon>Bacteria</taxon>
        <taxon>Pseudomonadati</taxon>
        <taxon>Pseudomonadota</taxon>
        <taxon>Gammaproteobacteria</taxon>
        <taxon>Alteromonadales</taxon>
        <taxon>Idiomarinaceae</taxon>
        <taxon>Aliidiomarina</taxon>
    </lineage>
</organism>
<comment type="catalytic activity">
    <reaction evidence="8">
        <text>P(1),P(4)-bis(5'-adenosyl) tetraphosphate + H2O = 2 ADP + 2 H(+)</text>
        <dbReference type="Rhea" id="RHEA:24252"/>
        <dbReference type="ChEBI" id="CHEBI:15377"/>
        <dbReference type="ChEBI" id="CHEBI:15378"/>
        <dbReference type="ChEBI" id="CHEBI:58141"/>
        <dbReference type="ChEBI" id="CHEBI:456216"/>
        <dbReference type="EC" id="3.6.1.41"/>
    </reaction>
</comment>
<dbReference type="GO" id="GO:0008803">
    <property type="term" value="F:bis(5'-nucleosyl)-tetraphosphatase (symmetrical) activity"/>
    <property type="evidence" value="ECO:0007669"/>
    <property type="project" value="UniProtKB-EC"/>
</dbReference>
<evidence type="ECO:0000256" key="7">
    <source>
        <dbReference type="ARBA" id="ARBA00033210"/>
    </source>
</evidence>
<dbReference type="AlphaFoldDB" id="A0A432WCL5"/>
<evidence type="ECO:0000256" key="2">
    <source>
        <dbReference type="ARBA" id="ARBA00005419"/>
    </source>
</evidence>
<name>A0A432WCL5_9GAMM</name>
<evidence type="ECO:0000256" key="1">
    <source>
        <dbReference type="ARBA" id="ARBA00003413"/>
    </source>
</evidence>
<comment type="function">
    <text evidence="1">Hydrolyzes diadenosine 5',5'''-P1,P4-tetraphosphate to yield ADP.</text>
</comment>
<dbReference type="PANTHER" id="PTHR40942">
    <property type="match status" value="1"/>
</dbReference>
<comment type="similarity">
    <text evidence="2">Belongs to the Ap4A hydrolase family.</text>
</comment>
<dbReference type="InterPro" id="IPR029052">
    <property type="entry name" value="Metallo-depent_PP-like"/>
</dbReference>
<dbReference type="Pfam" id="PF00149">
    <property type="entry name" value="Metallophos"/>
    <property type="match status" value="1"/>
</dbReference>
<evidence type="ECO:0000256" key="3">
    <source>
        <dbReference type="ARBA" id="ARBA00012506"/>
    </source>
</evidence>
<evidence type="ECO:0000256" key="4">
    <source>
        <dbReference type="ARBA" id="ARBA00022801"/>
    </source>
</evidence>
<evidence type="ECO:0000259" key="9">
    <source>
        <dbReference type="Pfam" id="PF00149"/>
    </source>
</evidence>
<evidence type="ECO:0000313" key="10">
    <source>
        <dbReference type="EMBL" id="RUO30163.1"/>
    </source>
</evidence>
<dbReference type="SUPFAM" id="SSF56300">
    <property type="entry name" value="Metallo-dependent phosphatases"/>
    <property type="match status" value="1"/>
</dbReference>
<evidence type="ECO:0000256" key="5">
    <source>
        <dbReference type="ARBA" id="ARBA00031248"/>
    </source>
</evidence>
<dbReference type="NCBIfam" id="NF001204">
    <property type="entry name" value="PRK00166.1"/>
    <property type="match status" value="1"/>
</dbReference>
<dbReference type="EMBL" id="PIPM01000010">
    <property type="protein sequence ID" value="RUO30163.1"/>
    <property type="molecule type" value="Genomic_DNA"/>
</dbReference>
<dbReference type="PIRSF" id="PIRSF000903">
    <property type="entry name" value="B5n-ttraPtase_sm"/>
    <property type="match status" value="1"/>
</dbReference>
<dbReference type="OrthoDB" id="9807890at2"/>
<feature type="domain" description="Calcineurin-like phosphoesterase" evidence="9">
    <location>
        <begin position="4"/>
        <end position="160"/>
    </location>
</feature>
<sequence>MARYIVGDIHACLSDLKALLQQVDFNPRHDQLWSVGDLIGRGPQPLATLEFLADLGPAFQCTLGNHDLHTLAVLCEVRAPHNKDNTLELLQSKHRDRWIDWLRKQPLMLVDPQLGHVVSHAGVHPAWTIDEASQYAHEVEAKLVGPHYVRLLEEMYGNEPTRWRDELFGIERDRFIINTFTRMRYLTPDGALDFSQKAHPQDVDRQVFIPWYEQWSARGWTLFFGHWATLMGETGRPDIIGLDTGCVWGEALTMINVESGERIVQTARST</sequence>
<gene>
    <name evidence="10" type="ORF">CWE11_09405</name>
</gene>
<keyword evidence="11" id="KW-1185">Reference proteome</keyword>
<comment type="caution">
    <text evidence="10">The sequence shown here is derived from an EMBL/GenBank/DDBJ whole genome shotgun (WGS) entry which is preliminary data.</text>
</comment>
<dbReference type="RefSeq" id="WP_126777358.1">
    <property type="nucleotide sequence ID" value="NZ_PIPM01000010.1"/>
</dbReference>
<proteinExistence type="inferred from homology"/>
<dbReference type="Gene3D" id="3.60.21.10">
    <property type="match status" value="1"/>
</dbReference>
<accession>A0A432WCL5</accession>
<dbReference type="InterPro" id="IPR004617">
    <property type="entry name" value="ApaH"/>
</dbReference>
<dbReference type="NCBIfam" id="TIGR00668">
    <property type="entry name" value="apaH"/>
    <property type="match status" value="1"/>
</dbReference>
<dbReference type="InterPro" id="IPR004843">
    <property type="entry name" value="Calcineurin-like_PHP"/>
</dbReference>
<keyword evidence="4" id="KW-0378">Hydrolase</keyword>
<evidence type="ECO:0000256" key="6">
    <source>
        <dbReference type="ARBA" id="ARBA00032248"/>
    </source>
</evidence>
<evidence type="ECO:0000256" key="8">
    <source>
        <dbReference type="ARBA" id="ARBA00049417"/>
    </source>
</evidence>
<dbReference type="PANTHER" id="PTHR40942:SF4">
    <property type="entry name" value="CYTOCHROME C5"/>
    <property type="match status" value="1"/>
</dbReference>